<feature type="binding site" evidence="2">
    <location>
        <position position="23"/>
    </location>
    <ligand>
        <name>substrate</name>
    </ligand>
</feature>
<dbReference type="InterPro" id="IPR001441">
    <property type="entry name" value="UPP_synth-like"/>
</dbReference>
<comment type="function">
    <text evidence="2">Catalyzes the condensation of isopentenyl diphosphate (IPP) with allylic pyrophosphates generating different type of terpenoids.</text>
</comment>
<dbReference type="GO" id="GO:0016094">
    <property type="term" value="P:polyprenol biosynthetic process"/>
    <property type="evidence" value="ECO:0007669"/>
    <property type="project" value="TreeGrafter"/>
</dbReference>
<feature type="binding site" evidence="2">
    <location>
        <position position="165"/>
    </location>
    <ligand>
        <name>substrate</name>
    </ligand>
</feature>
<dbReference type="NCBIfam" id="TIGR00055">
    <property type="entry name" value="uppS"/>
    <property type="match status" value="1"/>
</dbReference>
<feature type="binding site" evidence="2">
    <location>
        <position position="27"/>
    </location>
    <ligand>
        <name>substrate</name>
    </ligand>
</feature>
<dbReference type="InterPro" id="IPR036424">
    <property type="entry name" value="UPP_synth-like_sf"/>
</dbReference>
<organism evidence="3">
    <name type="scientific">Mesoaciditoga lauensis</name>
    <dbReference type="NCBI Taxonomy" id="1495039"/>
    <lineage>
        <taxon>Bacteria</taxon>
        <taxon>Thermotogati</taxon>
        <taxon>Thermotogota</taxon>
        <taxon>Thermotogae</taxon>
        <taxon>Mesoaciditogales</taxon>
        <taxon>Mesoaciditogaceae</taxon>
        <taxon>Mesoaciditoga</taxon>
    </lineage>
</organism>
<comment type="cofactor">
    <cofactor evidence="2">
        <name>Mg(2+)</name>
        <dbReference type="ChEBI" id="CHEBI:18420"/>
    </cofactor>
    <text evidence="2">Binds 2 magnesium ions per subunit.</text>
</comment>
<dbReference type="SUPFAM" id="SSF64005">
    <property type="entry name" value="Undecaprenyl diphosphate synthase"/>
    <property type="match status" value="1"/>
</dbReference>
<feature type="binding site" evidence="2">
    <location>
        <begin position="11"/>
        <end position="14"/>
    </location>
    <ligand>
        <name>substrate</name>
    </ligand>
</feature>
<dbReference type="GO" id="GO:0000287">
    <property type="term" value="F:magnesium ion binding"/>
    <property type="evidence" value="ECO:0007669"/>
    <property type="project" value="UniProtKB-UniRule"/>
</dbReference>
<protein>
    <recommendedName>
        <fullName evidence="2">Isoprenyl transferase</fullName>
        <ecNumber evidence="2">2.5.1.-</ecNumber>
    </recommendedName>
</protein>
<dbReference type="AlphaFoldDB" id="A0A7V3RDN3"/>
<comment type="similarity">
    <text evidence="2">Belongs to the UPP synthase family.</text>
</comment>
<feature type="binding site" evidence="2">
    <location>
        <position position="15"/>
    </location>
    <ligand>
        <name>substrate</name>
    </ligand>
</feature>
<comment type="caution">
    <text evidence="3">The sequence shown here is derived from an EMBL/GenBank/DDBJ whole genome shotgun (WGS) entry which is preliminary data.</text>
</comment>
<feature type="binding site" evidence="2">
    <location>
        <begin position="55"/>
        <end position="57"/>
    </location>
    <ligand>
        <name>substrate</name>
    </ligand>
</feature>
<dbReference type="Pfam" id="PF01255">
    <property type="entry name" value="Prenyltransf"/>
    <property type="match status" value="1"/>
</dbReference>
<dbReference type="PANTHER" id="PTHR10291:SF0">
    <property type="entry name" value="DEHYDRODOLICHYL DIPHOSPHATE SYNTHASE 2"/>
    <property type="match status" value="1"/>
</dbReference>
<dbReference type="EMBL" id="DTPE01000056">
    <property type="protein sequence ID" value="HGE74739.1"/>
    <property type="molecule type" value="Genomic_DNA"/>
</dbReference>
<dbReference type="GO" id="GO:0045547">
    <property type="term" value="F:ditrans,polycis-polyprenyl diphosphate synthase [(2E,6E)-farnesyl diphosphate specific] activity"/>
    <property type="evidence" value="ECO:0007669"/>
    <property type="project" value="TreeGrafter"/>
</dbReference>
<feature type="active site" description="Proton acceptor" evidence="2">
    <location>
        <position position="58"/>
    </location>
</feature>
<dbReference type="EC" id="2.5.1.-" evidence="2"/>
<dbReference type="Gene3D" id="3.40.1180.10">
    <property type="entry name" value="Decaprenyl diphosphate synthase-like"/>
    <property type="match status" value="1"/>
</dbReference>
<sequence>MPTHVAIIMDGNGRWANSRNLPRHDGHWKGAEVTENVIEWCNDRGIKYLTLFTFSTENWKRPANEVNVIFFIMAKYLSERLDKVINKNAKLHFIGDIEGLDEKTKAVCKDSEARTSQCTGMTINMAVNYGGRNEIIDAARHWDGKDAFESHLYTANQPDPDLLIRTGGELRISNFMLWQMAYTELYFTDTLWPDFKENDLDLALEEFSKRQRRYGGI</sequence>
<reference evidence="3" key="1">
    <citation type="journal article" date="2020" name="mSystems">
        <title>Genome- and Community-Level Interaction Insights into Carbon Utilization and Element Cycling Functions of Hydrothermarchaeota in Hydrothermal Sediment.</title>
        <authorList>
            <person name="Zhou Z."/>
            <person name="Liu Y."/>
            <person name="Xu W."/>
            <person name="Pan J."/>
            <person name="Luo Z.H."/>
            <person name="Li M."/>
        </authorList>
    </citation>
    <scope>NUCLEOTIDE SEQUENCE [LARGE SCALE GENOMIC DNA]</scope>
    <source>
        <strain evidence="3">SpSt-966</strain>
    </source>
</reference>
<evidence type="ECO:0000313" key="3">
    <source>
        <dbReference type="EMBL" id="HGE74739.1"/>
    </source>
</evidence>
<keyword evidence="2" id="KW-0460">Magnesium</keyword>
<feature type="active site" evidence="2">
    <location>
        <position position="10"/>
    </location>
</feature>
<evidence type="ECO:0000256" key="2">
    <source>
        <dbReference type="HAMAP-Rule" id="MF_01139"/>
    </source>
</evidence>
<feature type="binding site" evidence="2">
    <location>
        <position position="59"/>
    </location>
    <ligand>
        <name>substrate</name>
    </ligand>
</feature>
<keyword evidence="2" id="KW-0479">Metal-binding</keyword>
<comment type="subunit">
    <text evidence="2">Homodimer.</text>
</comment>
<accession>A0A7V3RDN3</accession>
<gene>
    <name evidence="3" type="primary">uppS</name>
    <name evidence="3" type="ORF">ENX73_01255</name>
</gene>
<evidence type="ECO:0000256" key="1">
    <source>
        <dbReference type="ARBA" id="ARBA00022679"/>
    </source>
</evidence>
<feature type="binding site" evidence="2">
    <location>
        <position position="61"/>
    </location>
    <ligand>
        <name>substrate</name>
    </ligand>
</feature>
<feature type="binding site" evidence="2">
    <location>
        <position position="10"/>
    </location>
    <ligand>
        <name>Mg(2+)</name>
        <dbReference type="ChEBI" id="CHEBI:18420"/>
    </ligand>
</feature>
<dbReference type="PANTHER" id="PTHR10291">
    <property type="entry name" value="DEHYDRODOLICHYL DIPHOSPHATE SYNTHASE FAMILY MEMBER"/>
    <property type="match status" value="1"/>
</dbReference>
<feature type="binding site" evidence="2">
    <location>
        <position position="184"/>
    </location>
    <ligand>
        <name>Mg(2+)</name>
        <dbReference type="ChEBI" id="CHEBI:18420"/>
    </ligand>
</feature>
<dbReference type="FunFam" id="3.40.1180.10:FF:000001">
    <property type="entry name" value="(2E,6E)-farnesyl-diphosphate-specific ditrans,polycis-undecaprenyl-diphosphate synthase"/>
    <property type="match status" value="1"/>
</dbReference>
<dbReference type="InterPro" id="IPR018520">
    <property type="entry name" value="UPP_synth-like_CS"/>
</dbReference>
<dbReference type="CDD" id="cd00475">
    <property type="entry name" value="Cis_IPPS"/>
    <property type="match status" value="1"/>
</dbReference>
<keyword evidence="1 2" id="KW-0808">Transferase</keyword>
<dbReference type="PROSITE" id="PS01066">
    <property type="entry name" value="UPP_SYNTHASE"/>
    <property type="match status" value="1"/>
</dbReference>
<feature type="binding site" evidence="2">
    <location>
        <begin position="171"/>
        <end position="173"/>
    </location>
    <ligand>
        <name>substrate</name>
    </ligand>
</feature>
<name>A0A7V3RDN3_9BACT</name>
<proteinExistence type="inferred from homology"/>
<dbReference type="HAMAP" id="MF_01139">
    <property type="entry name" value="ISPT"/>
    <property type="match status" value="1"/>
</dbReference>